<protein>
    <submittedName>
        <fullName evidence="1">Uncharacterized protein</fullName>
    </submittedName>
</protein>
<reference evidence="1" key="1">
    <citation type="submission" date="2021-02" db="EMBL/GenBank/DDBJ databases">
        <title>Natronoglycomyces albus gen. nov., sp. nov, a haloalkaliphilic actinobacterium from a soda solonchak soil.</title>
        <authorList>
            <person name="Sorokin D.Y."/>
            <person name="Khijniak T.V."/>
            <person name="Zakharycheva A.P."/>
            <person name="Boueva O.V."/>
            <person name="Ariskina E.V."/>
            <person name="Hahnke R.L."/>
            <person name="Bunk B."/>
            <person name="Sproer C."/>
            <person name="Schumann P."/>
            <person name="Evtushenko L.I."/>
            <person name="Kublanov I.V."/>
        </authorList>
    </citation>
    <scope>NUCLEOTIDE SEQUENCE</scope>
    <source>
        <strain evidence="1">DSM 106290</strain>
    </source>
</reference>
<gene>
    <name evidence="1" type="ORF">JQS30_03730</name>
</gene>
<evidence type="ECO:0000313" key="2">
    <source>
        <dbReference type="Proteomes" id="UP000662939"/>
    </source>
</evidence>
<dbReference type="EMBL" id="CP070496">
    <property type="protein sequence ID" value="QSB06045.1"/>
    <property type="molecule type" value="Genomic_DNA"/>
</dbReference>
<dbReference type="AlphaFoldDB" id="A0A895XS60"/>
<evidence type="ECO:0000313" key="1">
    <source>
        <dbReference type="EMBL" id="QSB06045.1"/>
    </source>
</evidence>
<name>A0A895XS60_9ACTN</name>
<sequence length="102" mass="11099">MWLAIVESLIRPGKAAQAALDRFEADYARSSALNQIGLCSAYFLAGDIDAALSIGEQIPAEVNGITSHRLRDRVTSLTRDAVKHQSKRAVEQFSHEMKAVGS</sequence>
<organism evidence="1 2">
    <name type="scientific">Natronoglycomyces albus</name>
    <dbReference type="NCBI Taxonomy" id="2811108"/>
    <lineage>
        <taxon>Bacteria</taxon>
        <taxon>Bacillati</taxon>
        <taxon>Actinomycetota</taxon>
        <taxon>Actinomycetes</taxon>
        <taxon>Glycomycetales</taxon>
        <taxon>Glycomycetaceae</taxon>
        <taxon>Natronoglycomyces</taxon>
    </lineage>
</organism>
<accession>A0A895XS60</accession>
<dbReference type="RefSeq" id="WP_213172056.1">
    <property type="nucleotide sequence ID" value="NZ_CP070496.1"/>
</dbReference>
<proteinExistence type="predicted"/>
<dbReference type="KEGG" id="nav:JQS30_03730"/>
<dbReference type="Proteomes" id="UP000662939">
    <property type="component" value="Chromosome"/>
</dbReference>
<keyword evidence="2" id="KW-1185">Reference proteome</keyword>